<accession>A0A644ZMJ8</accession>
<dbReference type="SUPFAM" id="SSF56281">
    <property type="entry name" value="Metallo-hydrolase/oxidoreductase"/>
    <property type="match status" value="1"/>
</dbReference>
<evidence type="ECO:0000313" key="1">
    <source>
        <dbReference type="EMBL" id="MPM41041.1"/>
    </source>
</evidence>
<comment type="caution">
    <text evidence="1">The sequence shown here is derived from an EMBL/GenBank/DDBJ whole genome shotgun (WGS) entry which is preliminary data.</text>
</comment>
<name>A0A644ZMJ8_9ZZZZ</name>
<evidence type="ECO:0008006" key="2">
    <source>
        <dbReference type="Google" id="ProtNLM"/>
    </source>
</evidence>
<dbReference type="Gene3D" id="3.60.15.10">
    <property type="entry name" value="Ribonuclease Z/Hydroxyacylglutathione hydrolase-like"/>
    <property type="match status" value="1"/>
</dbReference>
<dbReference type="EMBL" id="VSSQ01009223">
    <property type="protein sequence ID" value="MPM41041.1"/>
    <property type="molecule type" value="Genomic_DNA"/>
</dbReference>
<dbReference type="InterPro" id="IPR036866">
    <property type="entry name" value="RibonucZ/Hydroxyglut_hydro"/>
</dbReference>
<reference evidence="1" key="1">
    <citation type="submission" date="2019-08" db="EMBL/GenBank/DDBJ databases">
        <authorList>
            <person name="Kucharzyk K."/>
            <person name="Murdoch R.W."/>
            <person name="Higgins S."/>
            <person name="Loffler F."/>
        </authorList>
    </citation>
    <scope>NUCLEOTIDE SEQUENCE</scope>
</reference>
<gene>
    <name evidence="1" type="ORF">SDC9_87690</name>
</gene>
<proteinExistence type="predicted"/>
<protein>
    <recommendedName>
        <fullName evidence="2">Metallo-beta-lactamase domain-containing protein</fullName>
    </recommendedName>
</protein>
<sequence length="65" mass="7156">MERDSILITGDAFALEHDVPVIANPQFTLDTEQAAASMEKLLRLKARAYYCYHGGVYAPADGALR</sequence>
<organism evidence="1">
    <name type="scientific">bioreactor metagenome</name>
    <dbReference type="NCBI Taxonomy" id="1076179"/>
    <lineage>
        <taxon>unclassified sequences</taxon>
        <taxon>metagenomes</taxon>
        <taxon>ecological metagenomes</taxon>
    </lineage>
</organism>
<dbReference type="AlphaFoldDB" id="A0A644ZMJ8"/>